<dbReference type="AlphaFoldDB" id="A0A9D2IGV3"/>
<evidence type="ECO:0000256" key="9">
    <source>
        <dbReference type="PIRSR" id="PIRSR006621-2"/>
    </source>
</evidence>
<dbReference type="InterPro" id="IPR018517">
    <property type="entry name" value="tRNA_hU_synthase_CS"/>
</dbReference>
<evidence type="ECO:0000313" key="12">
    <source>
        <dbReference type="Proteomes" id="UP000824024"/>
    </source>
</evidence>
<feature type="binding site" evidence="9">
    <location>
        <begin position="218"/>
        <end position="219"/>
    </location>
    <ligand>
        <name>FMN</name>
        <dbReference type="ChEBI" id="CHEBI:58210"/>
    </ligand>
</feature>
<dbReference type="Pfam" id="PF01207">
    <property type="entry name" value="Dus"/>
    <property type="match status" value="1"/>
</dbReference>
<keyword evidence="6 7" id="KW-0560">Oxidoreductase</keyword>
<evidence type="ECO:0000256" key="7">
    <source>
        <dbReference type="PIRNR" id="PIRNR006621"/>
    </source>
</evidence>
<dbReference type="CDD" id="cd02801">
    <property type="entry name" value="DUS_like_FMN"/>
    <property type="match status" value="1"/>
</dbReference>
<dbReference type="Proteomes" id="UP000824024">
    <property type="component" value="Unassembled WGS sequence"/>
</dbReference>
<reference evidence="11" key="2">
    <citation type="submission" date="2021-04" db="EMBL/GenBank/DDBJ databases">
        <authorList>
            <person name="Gilroy R."/>
        </authorList>
    </citation>
    <scope>NUCLEOTIDE SEQUENCE</scope>
    <source>
        <strain evidence="11">CHK192-9172</strain>
    </source>
</reference>
<dbReference type="SUPFAM" id="SSF51395">
    <property type="entry name" value="FMN-linked oxidoreductases"/>
    <property type="match status" value="1"/>
</dbReference>
<comment type="function">
    <text evidence="7">Catalyzes the synthesis of 5,6-dihydrouridine (D), a modified base found in the D-loop of most tRNAs, via the reduction of the C5-C6 double bond in target uridines.</text>
</comment>
<dbReference type="GO" id="GO:0003723">
    <property type="term" value="F:RNA binding"/>
    <property type="evidence" value="ECO:0007669"/>
    <property type="project" value="TreeGrafter"/>
</dbReference>
<comment type="caution">
    <text evidence="11">The sequence shown here is derived from an EMBL/GenBank/DDBJ whole genome shotgun (WGS) entry which is preliminary data.</text>
</comment>
<sequence>MKFYFAPLEGITGYLYRNAHYKFFDRADKYFAPFIGTNQNGIRKTKEIRDILPENNLEIPLVPQLLSNKAGDFITYAKKIQQLGYKEINLNLGCPSRTVAAKKKGAGFLAFPEELDRFLEDIFEGVSADISIKTRIGMDQPEEFAGLLDIYNRYPLKELIIHPRTQKDYYNGKPDLEMFRYGLENSKNPVCYNGDIFTKEDYERFRKKFPQTDRVMLGRGLLKNPGLIGELKGGERTGTDRLKAFHDELYEKYRENFFGETPVLFKMKELWVYLSGEFPDCEKTMKKIKKAQRLRDYEGYVYELFEKRRSIYE</sequence>
<keyword evidence="2 7" id="KW-0285">Flavoprotein</keyword>
<feature type="binding site" evidence="9">
    <location>
        <position position="162"/>
    </location>
    <ligand>
        <name>FMN</name>
        <dbReference type="ChEBI" id="CHEBI:58210"/>
    </ligand>
</feature>
<reference evidence="11" key="1">
    <citation type="journal article" date="2021" name="PeerJ">
        <title>Extensive microbial diversity within the chicken gut microbiome revealed by metagenomics and culture.</title>
        <authorList>
            <person name="Gilroy R."/>
            <person name="Ravi A."/>
            <person name="Getino M."/>
            <person name="Pursley I."/>
            <person name="Horton D.L."/>
            <person name="Alikhan N.F."/>
            <person name="Baker D."/>
            <person name="Gharbi K."/>
            <person name="Hall N."/>
            <person name="Watson M."/>
            <person name="Adriaenssens E.M."/>
            <person name="Foster-Nyarko E."/>
            <person name="Jarju S."/>
            <person name="Secka A."/>
            <person name="Antonio M."/>
            <person name="Oren A."/>
            <person name="Chaudhuri R.R."/>
            <person name="La Ragione R."/>
            <person name="Hildebrand F."/>
            <person name="Pallen M.J."/>
        </authorList>
    </citation>
    <scope>NUCLEOTIDE SEQUENCE</scope>
    <source>
        <strain evidence="11">CHK192-9172</strain>
    </source>
</reference>
<dbReference type="InterPro" id="IPR035587">
    <property type="entry name" value="DUS-like_FMN-bd"/>
</dbReference>
<keyword evidence="5" id="KW-0521">NADP</keyword>
<dbReference type="GO" id="GO:0050660">
    <property type="term" value="F:flavin adenine dinucleotide binding"/>
    <property type="evidence" value="ECO:0007669"/>
    <property type="project" value="InterPro"/>
</dbReference>
<dbReference type="PIRSF" id="PIRSF006621">
    <property type="entry name" value="Dus"/>
    <property type="match status" value="1"/>
</dbReference>
<keyword evidence="9" id="KW-0547">Nucleotide-binding</keyword>
<feature type="binding site" evidence="9">
    <location>
        <position position="64"/>
    </location>
    <ligand>
        <name>FMN</name>
        <dbReference type="ChEBI" id="CHEBI:58210"/>
    </ligand>
</feature>
<evidence type="ECO:0000256" key="5">
    <source>
        <dbReference type="ARBA" id="ARBA00022857"/>
    </source>
</evidence>
<evidence type="ECO:0000256" key="4">
    <source>
        <dbReference type="ARBA" id="ARBA00022694"/>
    </source>
</evidence>
<dbReference type="PANTHER" id="PTHR45846:SF1">
    <property type="entry name" value="TRNA-DIHYDROURIDINE(47) SYNTHASE [NAD(P)(+)]-LIKE"/>
    <property type="match status" value="1"/>
</dbReference>
<dbReference type="InterPro" id="IPR001269">
    <property type="entry name" value="DUS_fam"/>
</dbReference>
<dbReference type="EC" id="1.3.1.-" evidence="7"/>
<dbReference type="InterPro" id="IPR013785">
    <property type="entry name" value="Aldolase_TIM"/>
</dbReference>
<keyword evidence="3 7" id="KW-0288">FMN</keyword>
<evidence type="ECO:0000259" key="10">
    <source>
        <dbReference type="Pfam" id="PF01207"/>
    </source>
</evidence>
<accession>A0A9D2IGV3</accession>
<evidence type="ECO:0000313" key="11">
    <source>
        <dbReference type="EMBL" id="HIZ08575.1"/>
    </source>
</evidence>
<comment type="cofactor">
    <cofactor evidence="1 7 9">
        <name>FMN</name>
        <dbReference type="ChEBI" id="CHEBI:58210"/>
    </cofactor>
</comment>
<evidence type="ECO:0000256" key="2">
    <source>
        <dbReference type="ARBA" id="ARBA00022630"/>
    </source>
</evidence>
<protein>
    <recommendedName>
        <fullName evidence="7">tRNA-dihydrouridine synthase</fullName>
        <ecNumber evidence="7">1.3.1.-</ecNumber>
    </recommendedName>
</protein>
<dbReference type="GO" id="GO:0017150">
    <property type="term" value="F:tRNA dihydrouridine synthase activity"/>
    <property type="evidence" value="ECO:0007669"/>
    <property type="project" value="InterPro"/>
</dbReference>
<keyword evidence="4 7" id="KW-0819">tRNA processing</keyword>
<evidence type="ECO:0000256" key="6">
    <source>
        <dbReference type="ARBA" id="ARBA00023002"/>
    </source>
</evidence>
<evidence type="ECO:0000256" key="3">
    <source>
        <dbReference type="ARBA" id="ARBA00022643"/>
    </source>
</evidence>
<dbReference type="PROSITE" id="PS01136">
    <property type="entry name" value="UPF0034"/>
    <property type="match status" value="1"/>
</dbReference>
<dbReference type="EMBL" id="DXCH01000310">
    <property type="protein sequence ID" value="HIZ08575.1"/>
    <property type="molecule type" value="Genomic_DNA"/>
</dbReference>
<name>A0A9D2IGV3_9FIRM</name>
<feature type="active site" description="Proton donor" evidence="8">
    <location>
        <position position="94"/>
    </location>
</feature>
<dbReference type="Gene3D" id="3.20.20.70">
    <property type="entry name" value="Aldolase class I"/>
    <property type="match status" value="1"/>
</dbReference>
<organism evidence="11 12">
    <name type="scientific">Candidatus Eubacterium avistercoris</name>
    <dbReference type="NCBI Taxonomy" id="2838567"/>
    <lineage>
        <taxon>Bacteria</taxon>
        <taxon>Bacillati</taxon>
        <taxon>Bacillota</taxon>
        <taxon>Clostridia</taxon>
        <taxon>Eubacteriales</taxon>
        <taxon>Eubacteriaceae</taxon>
        <taxon>Eubacterium</taxon>
    </lineage>
</organism>
<feature type="binding site" evidence="9">
    <location>
        <position position="133"/>
    </location>
    <ligand>
        <name>FMN</name>
        <dbReference type="ChEBI" id="CHEBI:58210"/>
    </ligand>
</feature>
<comment type="similarity">
    <text evidence="7">Belongs to the dus family.</text>
</comment>
<proteinExistence type="inferred from homology"/>
<evidence type="ECO:0000256" key="1">
    <source>
        <dbReference type="ARBA" id="ARBA00001917"/>
    </source>
</evidence>
<evidence type="ECO:0000256" key="8">
    <source>
        <dbReference type="PIRSR" id="PIRSR006621-1"/>
    </source>
</evidence>
<gene>
    <name evidence="11" type="ORF">IAA08_11660</name>
</gene>
<dbReference type="PANTHER" id="PTHR45846">
    <property type="entry name" value="TRNA-DIHYDROURIDINE(47) SYNTHASE [NAD(P)(+)]-LIKE"/>
    <property type="match status" value="1"/>
</dbReference>
<feature type="domain" description="DUS-like FMN-binding" evidence="10">
    <location>
        <begin position="6"/>
        <end position="241"/>
    </location>
</feature>